<dbReference type="AlphaFoldDB" id="A0AAV2EJL9"/>
<reference evidence="2 3" key="1">
    <citation type="submission" date="2024-04" db="EMBL/GenBank/DDBJ databases">
        <authorList>
            <person name="Fracassetti M."/>
        </authorList>
    </citation>
    <scope>NUCLEOTIDE SEQUENCE [LARGE SCALE GENOMIC DNA]</scope>
</reference>
<dbReference type="EMBL" id="OZ034818">
    <property type="protein sequence ID" value="CAL1386160.1"/>
    <property type="molecule type" value="Genomic_DNA"/>
</dbReference>
<dbReference type="Proteomes" id="UP001497516">
    <property type="component" value="Chromosome 5"/>
</dbReference>
<name>A0AAV2EJL9_9ROSI</name>
<protein>
    <submittedName>
        <fullName evidence="2">Uncharacterized protein</fullName>
    </submittedName>
</protein>
<proteinExistence type="predicted"/>
<evidence type="ECO:0000256" key="1">
    <source>
        <dbReference type="SAM" id="MobiDB-lite"/>
    </source>
</evidence>
<gene>
    <name evidence="2" type="ORF">LTRI10_LOCUS27244</name>
</gene>
<organism evidence="2 3">
    <name type="scientific">Linum trigynum</name>
    <dbReference type="NCBI Taxonomy" id="586398"/>
    <lineage>
        <taxon>Eukaryota</taxon>
        <taxon>Viridiplantae</taxon>
        <taxon>Streptophyta</taxon>
        <taxon>Embryophyta</taxon>
        <taxon>Tracheophyta</taxon>
        <taxon>Spermatophyta</taxon>
        <taxon>Magnoliopsida</taxon>
        <taxon>eudicotyledons</taxon>
        <taxon>Gunneridae</taxon>
        <taxon>Pentapetalae</taxon>
        <taxon>rosids</taxon>
        <taxon>fabids</taxon>
        <taxon>Malpighiales</taxon>
        <taxon>Linaceae</taxon>
        <taxon>Linum</taxon>
    </lineage>
</organism>
<evidence type="ECO:0000313" key="2">
    <source>
        <dbReference type="EMBL" id="CAL1386160.1"/>
    </source>
</evidence>
<keyword evidence="3" id="KW-1185">Reference proteome</keyword>
<feature type="region of interest" description="Disordered" evidence="1">
    <location>
        <begin position="57"/>
        <end position="84"/>
    </location>
</feature>
<evidence type="ECO:0000313" key="3">
    <source>
        <dbReference type="Proteomes" id="UP001497516"/>
    </source>
</evidence>
<accession>A0AAV2EJL9</accession>
<sequence length="84" mass="9297">MPSKNKLAQIGAYWTYHPWRIGSIDFIIGGEKARPDSVICSLYNRKKMAFRKNAEISDGTPMESGKNGPGINLPKSALNGLNHH</sequence>